<gene>
    <name evidence="2" type="ORF">SAMN06264849_103274</name>
</gene>
<dbReference type="OrthoDB" id="1891864at2"/>
<accession>A0A521CCI5</accession>
<dbReference type="Proteomes" id="UP000315636">
    <property type="component" value="Unassembled WGS sequence"/>
</dbReference>
<dbReference type="GO" id="GO:0009847">
    <property type="term" value="P:spore germination"/>
    <property type="evidence" value="ECO:0007669"/>
    <property type="project" value="InterPro"/>
</dbReference>
<reference evidence="2 3" key="1">
    <citation type="submission" date="2017-05" db="EMBL/GenBank/DDBJ databases">
        <authorList>
            <person name="Varghese N."/>
            <person name="Submissions S."/>
        </authorList>
    </citation>
    <scope>NUCLEOTIDE SEQUENCE [LARGE SCALE GENOMIC DNA]</scope>
    <source>
        <strain evidence="2 3">DSM 45474</strain>
    </source>
</reference>
<organism evidence="2 3">
    <name type="scientific">Melghirimyces algeriensis</name>
    <dbReference type="NCBI Taxonomy" id="910412"/>
    <lineage>
        <taxon>Bacteria</taxon>
        <taxon>Bacillati</taxon>
        <taxon>Bacillota</taxon>
        <taxon>Bacilli</taxon>
        <taxon>Bacillales</taxon>
        <taxon>Thermoactinomycetaceae</taxon>
        <taxon>Melghirimyces</taxon>
    </lineage>
</organism>
<keyword evidence="3" id="KW-1185">Reference proteome</keyword>
<evidence type="ECO:0000313" key="2">
    <source>
        <dbReference type="EMBL" id="SMO57136.1"/>
    </source>
</evidence>
<keyword evidence="1" id="KW-0472">Membrane</keyword>
<evidence type="ECO:0000256" key="1">
    <source>
        <dbReference type="ARBA" id="ARBA00023136"/>
    </source>
</evidence>
<sequence length="174" mass="20764">MRFRRYPRKQNKKKAYKKEAKRIEYSHELHHQLDRNVDELKRRLYDSPDLVIRTFELGTNHRVEVAIAYIENLVGNDRVDNFIMKSMMRNPEEHRTITVENAFDWIRENALMTGEVRVTSQWIAIAGDYSVHIEEGLKVVPLYLHLPFQIGIPLLLWLTSLVRNRRNIQIRGEI</sequence>
<dbReference type="GO" id="GO:0016020">
    <property type="term" value="C:membrane"/>
    <property type="evidence" value="ECO:0007669"/>
    <property type="project" value="InterPro"/>
</dbReference>
<dbReference type="RefSeq" id="WP_142505011.1">
    <property type="nucleotide sequence ID" value="NZ_FXTI01000003.1"/>
</dbReference>
<name>A0A521CCI5_9BACL</name>
<dbReference type="Pfam" id="PF03323">
    <property type="entry name" value="GerA"/>
    <property type="match status" value="1"/>
</dbReference>
<dbReference type="AlphaFoldDB" id="A0A521CCI5"/>
<protein>
    <submittedName>
        <fullName evidence="2">GerA spore germination protein</fullName>
    </submittedName>
</protein>
<dbReference type="EMBL" id="FXTI01000003">
    <property type="protein sequence ID" value="SMO57136.1"/>
    <property type="molecule type" value="Genomic_DNA"/>
</dbReference>
<dbReference type="InterPro" id="IPR004995">
    <property type="entry name" value="Spore_Ger"/>
</dbReference>
<evidence type="ECO:0000313" key="3">
    <source>
        <dbReference type="Proteomes" id="UP000315636"/>
    </source>
</evidence>
<proteinExistence type="predicted"/>